<evidence type="ECO:0000313" key="6">
    <source>
        <dbReference type="EMBL" id="CAD5227646.1"/>
    </source>
</evidence>
<comment type="caution">
    <text evidence="6">The sequence shown here is derived from an EMBL/GenBank/DDBJ whole genome shotgun (WGS) entry which is preliminary data.</text>
</comment>
<dbReference type="EMBL" id="CAJFCW020000006">
    <property type="protein sequence ID" value="CAG9123463.1"/>
    <property type="molecule type" value="Genomic_DNA"/>
</dbReference>
<dbReference type="Proteomes" id="UP000783686">
    <property type="component" value="Unassembled WGS sequence"/>
</dbReference>
<dbReference type="Pfam" id="PF00378">
    <property type="entry name" value="ECH_1"/>
    <property type="match status" value="1"/>
</dbReference>
<dbReference type="InterPro" id="IPR029045">
    <property type="entry name" value="ClpP/crotonase-like_dom_sf"/>
</dbReference>
<dbReference type="SUPFAM" id="SSF52096">
    <property type="entry name" value="ClpP/crotonase"/>
    <property type="match status" value="1"/>
</dbReference>
<keyword evidence="7" id="KW-1185">Reference proteome</keyword>
<dbReference type="InterPro" id="IPR001753">
    <property type="entry name" value="Enoyl-CoA_hydra/iso"/>
</dbReference>
<dbReference type="Gene3D" id="1.10.12.10">
    <property type="entry name" value="Lyase 2-enoyl-coa Hydratase, Chain A, domain 2"/>
    <property type="match status" value="1"/>
</dbReference>
<dbReference type="EC" id="4.2.1.17" evidence="2"/>
<dbReference type="PANTHER" id="PTHR11941">
    <property type="entry name" value="ENOYL-COA HYDRATASE-RELATED"/>
    <property type="match status" value="1"/>
</dbReference>
<evidence type="ECO:0000256" key="5">
    <source>
        <dbReference type="SAM" id="MobiDB-lite"/>
    </source>
</evidence>
<name>A0A811LGL5_9BILA</name>
<comment type="similarity">
    <text evidence="1 4">Belongs to the enoyl-CoA hydratase/isomerase family.</text>
</comment>
<dbReference type="PROSITE" id="PS00166">
    <property type="entry name" value="ENOYL_COA_HYDRATASE"/>
    <property type="match status" value="1"/>
</dbReference>
<protein>
    <recommendedName>
        <fullName evidence="2">enoyl-CoA hydratase</fullName>
        <ecNumber evidence="2">4.2.1.17</ecNumber>
    </recommendedName>
</protein>
<dbReference type="AlphaFoldDB" id="A0A811LGL5"/>
<keyword evidence="3" id="KW-0456">Lyase</keyword>
<evidence type="ECO:0000256" key="2">
    <source>
        <dbReference type="ARBA" id="ARBA00012076"/>
    </source>
</evidence>
<feature type="region of interest" description="Disordered" evidence="5">
    <location>
        <begin position="1"/>
        <end position="20"/>
    </location>
</feature>
<evidence type="ECO:0000313" key="7">
    <source>
        <dbReference type="Proteomes" id="UP000614601"/>
    </source>
</evidence>
<dbReference type="GO" id="GO:0004300">
    <property type="term" value="F:enoyl-CoA hydratase activity"/>
    <property type="evidence" value="ECO:0007669"/>
    <property type="project" value="UniProtKB-EC"/>
</dbReference>
<dbReference type="EMBL" id="CAJFDH010000006">
    <property type="protein sequence ID" value="CAD5227646.1"/>
    <property type="molecule type" value="Genomic_DNA"/>
</dbReference>
<gene>
    <name evidence="6" type="ORF">BOKJ2_LOCUS12277</name>
</gene>
<sequence length="553" mass="62719">MLSQIKLRPRKRNATSKDGRSKCVKKAKINEFSTIELHINMDGIRIYYENAKQFVSRHGDELERYIKKAKKFTNFGRIVLTHGGLHSSGYEMKVAYQLARMILKHFSDSQIWFDTSKTKRGTYPYLFVRVLYDELKSGLHTVFCNYDFIPHLIDCQANVLIKSFIFEAFKSYDDIAAHYFFQLQDLSLNSFIIPEKIDRFRWMFVKYQMSPFTKLKAFGFALDLTLKITEKALDDIYEAVQTMCPNLEALILQSTPARRDAMDRWGARATETKDHTYNNLELVTEMVDKFGLNTVIRSAKNVKRCHVVGYTKIFTNVLRGVEYKQYIDADSHYITFQMENGTLTIQSDVVIAGADLKEASQLDLEQVLGDDQASVRAIYSAKKPVIAAVNGVAYGGGCELALMCDIIVASESARFGQPEVLVGTVPGWGGTQRLTRAVGKSLAMQLLLSGQSISASEAKAVGMISFVVDKEKLLPETIKLAEKIAEQSPKVVRLIKEATNKAFELSLEEGLSFERRMNQAGMGLKDRVEGMMAFVEKRMPKWTKAKIRNVTKY</sequence>
<accession>A0A811LGL5</accession>
<reference evidence="6" key="1">
    <citation type="submission" date="2020-09" db="EMBL/GenBank/DDBJ databases">
        <authorList>
            <person name="Kikuchi T."/>
        </authorList>
    </citation>
    <scope>NUCLEOTIDE SEQUENCE</scope>
    <source>
        <strain evidence="6">SH1</strain>
    </source>
</reference>
<proteinExistence type="inferred from homology"/>
<dbReference type="FunFam" id="1.10.12.10:FF:000001">
    <property type="entry name" value="Probable enoyl-CoA hydratase, mitochondrial"/>
    <property type="match status" value="1"/>
</dbReference>
<evidence type="ECO:0000256" key="1">
    <source>
        <dbReference type="ARBA" id="ARBA00005254"/>
    </source>
</evidence>
<dbReference type="InterPro" id="IPR018376">
    <property type="entry name" value="Enoyl-CoA_hyd/isom_CS"/>
</dbReference>
<organism evidence="6 7">
    <name type="scientific">Bursaphelenchus okinawaensis</name>
    <dbReference type="NCBI Taxonomy" id="465554"/>
    <lineage>
        <taxon>Eukaryota</taxon>
        <taxon>Metazoa</taxon>
        <taxon>Ecdysozoa</taxon>
        <taxon>Nematoda</taxon>
        <taxon>Chromadorea</taxon>
        <taxon>Rhabditida</taxon>
        <taxon>Tylenchina</taxon>
        <taxon>Tylenchomorpha</taxon>
        <taxon>Aphelenchoidea</taxon>
        <taxon>Aphelenchoididae</taxon>
        <taxon>Bursaphelenchus</taxon>
    </lineage>
</organism>
<evidence type="ECO:0000256" key="4">
    <source>
        <dbReference type="RuleBase" id="RU003707"/>
    </source>
</evidence>
<dbReference type="PANTHER" id="PTHR11941:SF54">
    <property type="entry name" value="ENOYL-COA HYDRATASE, MITOCHONDRIAL"/>
    <property type="match status" value="1"/>
</dbReference>
<dbReference type="CDD" id="cd06558">
    <property type="entry name" value="crotonase-like"/>
    <property type="match status" value="1"/>
</dbReference>
<dbReference type="Gene3D" id="3.90.226.10">
    <property type="entry name" value="2-enoyl-CoA Hydratase, Chain A, domain 1"/>
    <property type="match status" value="1"/>
</dbReference>
<dbReference type="GO" id="GO:0006635">
    <property type="term" value="P:fatty acid beta-oxidation"/>
    <property type="evidence" value="ECO:0007669"/>
    <property type="project" value="TreeGrafter"/>
</dbReference>
<dbReference type="OrthoDB" id="2018133at2759"/>
<evidence type="ECO:0000256" key="3">
    <source>
        <dbReference type="ARBA" id="ARBA00023239"/>
    </source>
</evidence>
<dbReference type="Proteomes" id="UP000614601">
    <property type="component" value="Unassembled WGS sequence"/>
</dbReference>
<dbReference type="InterPro" id="IPR014748">
    <property type="entry name" value="Enoyl-CoA_hydra_C"/>
</dbReference>